<evidence type="ECO:0000313" key="11">
    <source>
        <dbReference type="Ensembl" id="ENSACIP00000018580.1"/>
    </source>
</evidence>
<dbReference type="InterPro" id="IPR043504">
    <property type="entry name" value="Peptidase_S1_PA_chymotrypsin"/>
</dbReference>
<evidence type="ECO:0000256" key="3">
    <source>
        <dbReference type="ARBA" id="ARBA00022801"/>
    </source>
</evidence>
<protein>
    <recommendedName>
        <fullName evidence="8">trypsin</fullName>
        <ecNumber evidence="8">3.4.21.4</ecNumber>
    </recommendedName>
</protein>
<comment type="subcellular location">
    <subcellularLocation>
        <location evidence="1">Secreted</location>
        <location evidence="1">Extracellular space</location>
    </subcellularLocation>
</comment>
<dbReference type="PROSITE" id="PS00134">
    <property type="entry name" value="TRYPSIN_HIS"/>
    <property type="match status" value="1"/>
</dbReference>
<name>A0A3Q0SE64_AMPCI</name>
<dbReference type="GO" id="GO:0004252">
    <property type="term" value="F:serine-type endopeptidase activity"/>
    <property type="evidence" value="ECO:0007669"/>
    <property type="project" value="UniProtKB-EC"/>
</dbReference>
<dbReference type="AlphaFoldDB" id="A0A3Q0SE64"/>
<dbReference type="Ensembl" id="ENSACIT00000019081.1">
    <property type="protein sequence ID" value="ENSACIP00000018580.1"/>
    <property type="gene ID" value="ENSACIG00000014384.1"/>
</dbReference>
<comment type="catalytic activity">
    <reaction evidence="7">
        <text>Preferential cleavage: Arg-|-Xaa, Lys-|-Xaa.</text>
        <dbReference type="EC" id="3.4.21.4"/>
    </reaction>
</comment>
<reference evidence="11" key="2">
    <citation type="submission" date="2025-09" db="UniProtKB">
        <authorList>
            <consortium name="Ensembl"/>
        </authorList>
    </citation>
    <scope>IDENTIFICATION</scope>
</reference>
<evidence type="ECO:0000256" key="9">
    <source>
        <dbReference type="RuleBase" id="RU363034"/>
    </source>
</evidence>
<keyword evidence="6" id="KW-1015">Disulfide bond</keyword>
<dbReference type="Gene3D" id="2.40.10.10">
    <property type="entry name" value="Trypsin-like serine proteases"/>
    <property type="match status" value="1"/>
</dbReference>
<dbReference type="GO" id="GO:0006508">
    <property type="term" value="P:proteolysis"/>
    <property type="evidence" value="ECO:0007669"/>
    <property type="project" value="UniProtKB-KW"/>
</dbReference>
<dbReference type="CDD" id="cd00190">
    <property type="entry name" value="Tryp_SPc"/>
    <property type="match status" value="1"/>
</dbReference>
<evidence type="ECO:0000256" key="2">
    <source>
        <dbReference type="ARBA" id="ARBA00022670"/>
    </source>
</evidence>
<evidence type="ECO:0000256" key="7">
    <source>
        <dbReference type="ARBA" id="ARBA00036320"/>
    </source>
</evidence>
<evidence type="ECO:0000256" key="4">
    <source>
        <dbReference type="ARBA" id="ARBA00022825"/>
    </source>
</evidence>
<dbReference type="Proteomes" id="UP000261340">
    <property type="component" value="Unplaced"/>
</dbReference>
<keyword evidence="12" id="KW-1185">Reference proteome</keyword>
<dbReference type="GeneTree" id="ENSGT00910000144271"/>
<keyword evidence="4 9" id="KW-0720">Serine protease</keyword>
<keyword evidence="3 9" id="KW-0378">Hydrolase</keyword>
<dbReference type="InterPro" id="IPR033116">
    <property type="entry name" value="TRYPSIN_SER"/>
</dbReference>
<keyword evidence="5" id="KW-0865">Zymogen</keyword>
<dbReference type="InterPro" id="IPR009003">
    <property type="entry name" value="Peptidase_S1_PA"/>
</dbReference>
<evidence type="ECO:0000256" key="5">
    <source>
        <dbReference type="ARBA" id="ARBA00023145"/>
    </source>
</evidence>
<dbReference type="SMART" id="SM00020">
    <property type="entry name" value="Tryp_SPc"/>
    <property type="match status" value="1"/>
</dbReference>
<dbReference type="FunFam" id="2.40.10.10:FF:000005">
    <property type="entry name" value="Serine protease 37"/>
    <property type="match status" value="1"/>
</dbReference>
<evidence type="ECO:0000256" key="1">
    <source>
        <dbReference type="ARBA" id="ARBA00004239"/>
    </source>
</evidence>
<dbReference type="STRING" id="61819.ENSACIP00000018580"/>
<dbReference type="PRINTS" id="PR00722">
    <property type="entry name" value="CHYMOTRYPSIN"/>
</dbReference>
<dbReference type="PANTHER" id="PTHR24271">
    <property type="entry name" value="KALLIKREIN-RELATED"/>
    <property type="match status" value="1"/>
</dbReference>
<evidence type="ECO:0000259" key="10">
    <source>
        <dbReference type="PROSITE" id="PS50240"/>
    </source>
</evidence>
<organism evidence="11 12">
    <name type="scientific">Amphilophus citrinellus</name>
    <name type="common">Midas cichlid</name>
    <name type="synonym">Cichlasoma citrinellum</name>
    <dbReference type="NCBI Taxonomy" id="61819"/>
    <lineage>
        <taxon>Eukaryota</taxon>
        <taxon>Metazoa</taxon>
        <taxon>Chordata</taxon>
        <taxon>Craniata</taxon>
        <taxon>Vertebrata</taxon>
        <taxon>Euteleostomi</taxon>
        <taxon>Actinopterygii</taxon>
        <taxon>Neopterygii</taxon>
        <taxon>Teleostei</taxon>
        <taxon>Neoteleostei</taxon>
        <taxon>Acanthomorphata</taxon>
        <taxon>Ovalentaria</taxon>
        <taxon>Cichlomorphae</taxon>
        <taxon>Cichliformes</taxon>
        <taxon>Cichlidae</taxon>
        <taxon>New World cichlids</taxon>
        <taxon>Cichlasomatinae</taxon>
        <taxon>Heroini</taxon>
        <taxon>Amphilophus</taxon>
    </lineage>
</organism>
<dbReference type="PANTHER" id="PTHR24271:SF80">
    <property type="entry name" value="GRANZYME 3, TANDEM DUPLICATE 1-RELATED"/>
    <property type="match status" value="1"/>
</dbReference>
<dbReference type="InterPro" id="IPR001314">
    <property type="entry name" value="Peptidase_S1A"/>
</dbReference>
<dbReference type="EC" id="3.4.21.4" evidence="8"/>
<evidence type="ECO:0000313" key="12">
    <source>
        <dbReference type="Proteomes" id="UP000261340"/>
    </source>
</evidence>
<reference evidence="11" key="1">
    <citation type="submission" date="2025-08" db="UniProtKB">
        <authorList>
            <consortium name="Ensembl"/>
        </authorList>
    </citation>
    <scope>IDENTIFICATION</scope>
</reference>
<dbReference type="PROSITE" id="PS00135">
    <property type="entry name" value="TRYPSIN_SER"/>
    <property type="match status" value="1"/>
</dbReference>
<dbReference type="InterPro" id="IPR018114">
    <property type="entry name" value="TRYPSIN_HIS"/>
</dbReference>
<feature type="domain" description="Peptidase S1" evidence="10">
    <location>
        <begin position="20"/>
        <end position="246"/>
    </location>
</feature>
<dbReference type="PROSITE" id="PS50240">
    <property type="entry name" value="TRYPSIN_DOM"/>
    <property type="match status" value="1"/>
</dbReference>
<dbReference type="InterPro" id="IPR001254">
    <property type="entry name" value="Trypsin_dom"/>
</dbReference>
<dbReference type="GO" id="GO:0005576">
    <property type="term" value="C:extracellular region"/>
    <property type="evidence" value="ECO:0007669"/>
    <property type="project" value="UniProtKB-SubCell"/>
</dbReference>
<sequence>MTAVSLMSKGILLRATESGIVGGREAKPHSRPYMASIQYLGHHSCGGILIREDFVLTAAHCKYENRGPCTVVLGAHDISKKEKSQQHIEVAKYYPHPKYNGTLNYDIMLLKVKLTTLKNHVKTIRIPKKNGKTPANIECLVAGWGLTKVNGSCSNVLKEAREKIQFGTECSHIWKHHFRSDHMICTKFTKKSGGVCQGDSGGPLICNKMPQGITAFTFASNCNDPKYPHVFTKVNFFIPWIEQTMKKRGMMHEPLVKGIMAFSSLTENALVLKKNSKDGACVYARHVKKNS</sequence>
<dbReference type="Pfam" id="PF00089">
    <property type="entry name" value="Trypsin"/>
    <property type="match status" value="1"/>
</dbReference>
<dbReference type="SUPFAM" id="SSF50494">
    <property type="entry name" value="Trypsin-like serine proteases"/>
    <property type="match status" value="1"/>
</dbReference>
<evidence type="ECO:0000256" key="6">
    <source>
        <dbReference type="ARBA" id="ARBA00023157"/>
    </source>
</evidence>
<proteinExistence type="predicted"/>
<evidence type="ECO:0000256" key="8">
    <source>
        <dbReference type="ARBA" id="ARBA00038868"/>
    </source>
</evidence>
<keyword evidence="2 9" id="KW-0645">Protease</keyword>
<accession>A0A3Q0SE64</accession>